<dbReference type="InterPro" id="IPR044992">
    <property type="entry name" value="ChyE-like"/>
</dbReference>
<protein>
    <recommendedName>
        <fullName evidence="1">Glutamine amidotransferase domain-containing protein</fullName>
    </recommendedName>
</protein>
<dbReference type="PROSITE" id="PS51273">
    <property type="entry name" value="GATASE_TYPE_1"/>
    <property type="match status" value="1"/>
</dbReference>
<reference evidence="3" key="1">
    <citation type="journal article" date="2019" name="bioRxiv">
        <title>Genomics, evolutionary history and diagnostics of the Alternaria alternata species group including apple and Asian pear pathotypes.</title>
        <authorList>
            <person name="Armitage A.D."/>
            <person name="Cockerton H.M."/>
            <person name="Sreenivasaprasad S."/>
            <person name="Woodhall J.W."/>
            <person name="Lane C.R."/>
            <person name="Harrison R.J."/>
            <person name="Clarkson J.P."/>
        </authorList>
    </citation>
    <scope>NUCLEOTIDE SEQUENCE [LARGE SCALE GENOMIC DNA]</scope>
    <source>
        <strain evidence="3">FERA 1082</strain>
    </source>
</reference>
<dbReference type="Pfam" id="PF00117">
    <property type="entry name" value="GATase"/>
    <property type="match status" value="1"/>
</dbReference>
<dbReference type="SUPFAM" id="SSF52317">
    <property type="entry name" value="Class I glutamine amidotransferase-like"/>
    <property type="match status" value="1"/>
</dbReference>
<dbReference type="Proteomes" id="UP000292402">
    <property type="component" value="Unassembled WGS sequence"/>
</dbReference>
<dbReference type="Gene3D" id="3.40.50.880">
    <property type="match status" value="1"/>
</dbReference>
<dbReference type="AlphaFoldDB" id="A0A4Q4M0K0"/>
<feature type="domain" description="Glutamine amidotransferase" evidence="1">
    <location>
        <begin position="19"/>
        <end position="129"/>
    </location>
</feature>
<dbReference type="InterPro" id="IPR017926">
    <property type="entry name" value="GATASE"/>
</dbReference>
<dbReference type="InterPro" id="IPR029062">
    <property type="entry name" value="Class_I_gatase-like"/>
</dbReference>
<dbReference type="CDD" id="cd01741">
    <property type="entry name" value="GATase1_1"/>
    <property type="match status" value="1"/>
</dbReference>
<dbReference type="PANTHER" id="PTHR42695">
    <property type="entry name" value="GLUTAMINE AMIDOTRANSFERASE YLR126C-RELATED"/>
    <property type="match status" value="1"/>
</dbReference>
<evidence type="ECO:0000259" key="1">
    <source>
        <dbReference type="Pfam" id="PF00117"/>
    </source>
</evidence>
<dbReference type="PANTHER" id="PTHR42695:SF5">
    <property type="entry name" value="GLUTAMINE AMIDOTRANSFERASE YLR126C-RELATED"/>
    <property type="match status" value="1"/>
</dbReference>
<organism evidence="2 3">
    <name type="scientific">Alternaria tenuissima</name>
    <dbReference type="NCBI Taxonomy" id="119927"/>
    <lineage>
        <taxon>Eukaryota</taxon>
        <taxon>Fungi</taxon>
        <taxon>Dikarya</taxon>
        <taxon>Ascomycota</taxon>
        <taxon>Pezizomycotina</taxon>
        <taxon>Dothideomycetes</taxon>
        <taxon>Pleosporomycetidae</taxon>
        <taxon>Pleosporales</taxon>
        <taxon>Pleosporineae</taxon>
        <taxon>Pleosporaceae</taxon>
        <taxon>Alternaria</taxon>
        <taxon>Alternaria sect. Alternaria</taxon>
        <taxon>Alternaria alternata complex</taxon>
    </lineage>
</organism>
<dbReference type="EMBL" id="PDXA01000076">
    <property type="protein sequence ID" value="RYN30742.1"/>
    <property type="molecule type" value="Genomic_DNA"/>
</dbReference>
<gene>
    <name evidence="2" type="ORF">AA0114_g12239</name>
</gene>
<comment type="caution">
    <text evidence="2">The sequence shown here is derived from an EMBL/GenBank/DDBJ whole genome shotgun (WGS) entry which is preliminary data.</text>
</comment>
<proteinExistence type="predicted"/>
<sequence length="173" mass="19312">MTGLDSFDDAPWVLRLIDFTRRVLDDNYKRAIGVCFGHQIIARALGADVGRSATGWEISVTPMDLTETGKKFFRQNSLSIFQVHQDEVYGVPLGVELLASTAKCANQVMYQNGCFISVQGHPEFTQDMVKTSLEARRSILSDGEFQDAMQRLGDHDDGKLIMERFLAFITGAD</sequence>
<evidence type="ECO:0000313" key="2">
    <source>
        <dbReference type="EMBL" id="RYN30742.1"/>
    </source>
</evidence>
<dbReference type="GO" id="GO:0005634">
    <property type="term" value="C:nucleus"/>
    <property type="evidence" value="ECO:0007669"/>
    <property type="project" value="TreeGrafter"/>
</dbReference>
<accession>A0A4Q4M0K0</accession>
<dbReference type="GO" id="GO:0005829">
    <property type="term" value="C:cytosol"/>
    <property type="evidence" value="ECO:0007669"/>
    <property type="project" value="TreeGrafter"/>
</dbReference>
<name>A0A4Q4M0K0_9PLEO</name>
<evidence type="ECO:0000313" key="3">
    <source>
        <dbReference type="Proteomes" id="UP000292402"/>
    </source>
</evidence>